<dbReference type="Gene3D" id="3.20.20.140">
    <property type="entry name" value="Metal-dependent hydrolases"/>
    <property type="match status" value="1"/>
</dbReference>
<dbReference type="EMBL" id="PIXC01000004">
    <property type="protein sequence ID" value="PKE26917.1"/>
    <property type="molecule type" value="Genomic_DNA"/>
</dbReference>
<evidence type="ECO:0000256" key="1">
    <source>
        <dbReference type="ARBA" id="ARBA00005750"/>
    </source>
</evidence>
<evidence type="ECO:0000256" key="6">
    <source>
        <dbReference type="SAM" id="MobiDB-lite"/>
    </source>
</evidence>
<dbReference type="Proteomes" id="UP000233482">
    <property type="component" value="Unassembled WGS sequence"/>
</dbReference>
<dbReference type="InterPro" id="IPR016667">
    <property type="entry name" value="Caps_polysacc_synth_CpsB/CapC"/>
</dbReference>
<dbReference type="EC" id="3.1.3.48" evidence="5"/>
<comment type="caution">
    <text evidence="7">The sequence shown here is derived from an EMBL/GenBank/DDBJ whole genome shotgun (WGS) entry which is preliminary data.</text>
</comment>
<keyword evidence="2 5" id="KW-0378">Hydrolase</keyword>
<evidence type="ECO:0000256" key="5">
    <source>
        <dbReference type="PIRNR" id="PIRNR016557"/>
    </source>
</evidence>
<dbReference type="GO" id="GO:0030145">
    <property type="term" value="F:manganese ion binding"/>
    <property type="evidence" value="ECO:0007669"/>
    <property type="project" value="UniProtKB-UniRule"/>
</dbReference>
<feature type="compositionally biased region" description="Basic residues" evidence="6">
    <location>
        <begin position="255"/>
        <end position="269"/>
    </location>
</feature>
<dbReference type="SUPFAM" id="SSF89550">
    <property type="entry name" value="PHP domain-like"/>
    <property type="match status" value="1"/>
</dbReference>
<proteinExistence type="inferred from homology"/>
<reference evidence="7 8" key="1">
    <citation type="submission" date="2017-12" db="EMBL/GenBank/DDBJ databases">
        <title>Genomics of Macrococcus caseolyticus.</title>
        <authorList>
            <person name="MacFadyen A.C."/>
            <person name="Paterson G.K."/>
        </authorList>
    </citation>
    <scope>NUCLEOTIDE SEQUENCE [LARGE SCALE GENOMIC DNA]</scope>
    <source>
        <strain evidence="7 8">5788_EF188</strain>
    </source>
</reference>
<evidence type="ECO:0000256" key="4">
    <source>
        <dbReference type="ARBA" id="ARBA00051722"/>
    </source>
</evidence>
<keyword evidence="3 5" id="KW-0904">Protein phosphatase</keyword>
<evidence type="ECO:0000256" key="2">
    <source>
        <dbReference type="ARBA" id="ARBA00022801"/>
    </source>
</evidence>
<dbReference type="Pfam" id="PF19567">
    <property type="entry name" value="CpsB_CapC"/>
    <property type="match status" value="1"/>
</dbReference>
<organism evidence="7 8">
    <name type="scientific">Macrococcoides caseolyticum</name>
    <dbReference type="NCBI Taxonomy" id="69966"/>
    <lineage>
        <taxon>Bacteria</taxon>
        <taxon>Bacillati</taxon>
        <taxon>Bacillota</taxon>
        <taxon>Bacilli</taxon>
        <taxon>Bacillales</taxon>
        <taxon>Staphylococcaceae</taxon>
        <taxon>Macrococcoides</taxon>
    </lineage>
</organism>
<comment type="similarity">
    <text evidence="1 5">Belongs to the metallo-dependent hydrolases superfamily. CpsB/CapC family.</text>
</comment>
<dbReference type="PANTHER" id="PTHR39181:SF1">
    <property type="entry name" value="TYROSINE-PROTEIN PHOSPHATASE YWQE"/>
    <property type="match status" value="1"/>
</dbReference>
<comment type="catalytic activity">
    <reaction evidence="4 5">
        <text>O-phospho-L-tyrosyl-[protein] + H2O = L-tyrosyl-[protein] + phosphate</text>
        <dbReference type="Rhea" id="RHEA:10684"/>
        <dbReference type="Rhea" id="RHEA-COMP:10136"/>
        <dbReference type="Rhea" id="RHEA-COMP:20101"/>
        <dbReference type="ChEBI" id="CHEBI:15377"/>
        <dbReference type="ChEBI" id="CHEBI:43474"/>
        <dbReference type="ChEBI" id="CHEBI:46858"/>
        <dbReference type="ChEBI" id="CHEBI:61978"/>
        <dbReference type="EC" id="3.1.3.48"/>
    </reaction>
</comment>
<dbReference type="InterPro" id="IPR016195">
    <property type="entry name" value="Pol/histidinol_Pase-like"/>
</dbReference>
<name>A0A855H4D4_9STAP</name>
<accession>A0A855H4D4</accession>
<evidence type="ECO:0000256" key="3">
    <source>
        <dbReference type="ARBA" id="ARBA00022912"/>
    </source>
</evidence>
<gene>
    <name evidence="7" type="ORF">CW686_03070</name>
</gene>
<evidence type="ECO:0000313" key="7">
    <source>
        <dbReference type="EMBL" id="PKE26917.1"/>
    </source>
</evidence>
<dbReference type="AlphaFoldDB" id="A0A855H4D4"/>
<evidence type="ECO:0000313" key="8">
    <source>
        <dbReference type="Proteomes" id="UP000233482"/>
    </source>
</evidence>
<protein>
    <recommendedName>
        <fullName evidence="5">Tyrosine-protein phosphatase</fullName>
        <ecNumber evidence="5">3.1.3.48</ecNumber>
    </recommendedName>
</protein>
<dbReference type="PIRSF" id="PIRSF016557">
    <property type="entry name" value="Caps_synth_CpsB"/>
    <property type="match status" value="1"/>
</dbReference>
<dbReference type="GO" id="GO:0004725">
    <property type="term" value="F:protein tyrosine phosphatase activity"/>
    <property type="evidence" value="ECO:0007669"/>
    <property type="project" value="UniProtKB-UniRule"/>
</dbReference>
<dbReference type="PANTHER" id="PTHR39181">
    <property type="entry name" value="TYROSINE-PROTEIN PHOSPHATASE YWQE"/>
    <property type="match status" value="1"/>
</dbReference>
<sequence length="269" mass="30228">MIDIHNHILYGVDDGAQTEVETLDMARQAVAEGITDIIATPHHKIQLYDNFGPKIKELTDKVNHLIKENNIALNVHASQEIRIYGDVITDLKIGKALPLAGPYVLIEFPSNEVPIYTEQLFTQLAMEGYVPIIAHPERNTELQKNPKKLAELIELGALAQVTAGVVVGNLGHHAQSVAELMIEHQLIHFIASDAHNVNNRNFHMKAAYEMIENKFSSEVADRFKDNAKKVLLGEQIPYLSPKEIIKTENSSDRQAKKKKEKKKKFLGLF</sequence>
<dbReference type="RefSeq" id="WP_101031481.1">
    <property type="nucleotide sequence ID" value="NZ_CP073801.1"/>
</dbReference>
<feature type="region of interest" description="Disordered" evidence="6">
    <location>
        <begin position="247"/>
        <end position="269"/>
    </location>
</feature>